<evidence type="ECO:0000313" key="1">
    <source>
        <dbReference type="EMBL" id="ATZ18146.1"/>
    </source>
</evidence>
<dbReference type="EMBL" id="CP024964">
    <property type="protein sequence ID" value="ATZ18146.1"/>
    <property type="molecule type" value="Genomic_DNA"/>
</dbReference>
<dbReference type="Proteomes" id="UP000231896">
    <property type="component" value="Chromosome"/>
</dbReference>
<gene>
    <name evidence="1" type="ORF">EMELA_v1c06390</name>
</gene>
<name>A0A2K8NX80_9MOLU</name>
<accession>A0A2K8NX80</accession>
<keyword evidence="2" id="KW-1185">Reference proteome</keyword>
<dbReference type="RefSeq" id="WP_028124542.1">
    <property type="nucleotide sequence ID" value="NZ_CP024964.1"/>
</dbReference>
<sequence length="120" mass="12641">MLVSESIVTVFALASFKKTDNSFLVSDALIAPVISKVVESNLYPSFSTAVTVTSVCKPAFNDADNEEIFFNTLPSVALLNFDSNSVLTATKSALSLISPTASLTDSIVIGVSATFTVLLQ</sequence>
<dbReference type="AlphaFoldDB" id="A0A2K8NX80"/>
<protein>
    <submittedName>
        <fullName evidence="1">Uncharacterized protein</fullName>
    </submittedName>
</protein>
<evidence type="ECO:0000313" key="2">
    <source>
        <dbReference type="Proteomes" id="UP000231896"/>
    </source>
</evidence>
<proteinExistence type="predicted"/>
<reference evidence="1 2" key="1">
    <citation type="submission" date="2017-11" db="EMBL/GenBank/DDBJ databases">
        <title>Genome sequence of Entomoplasma melaleucae M1 (ATCC 49191).</title>
        <authorList>
            <person name="Lo W.-S."/>
            <person name="Gasparich G.E."/>
            <person name="Kuo C.-H."/>
        </authorList>
    </citation>
    <scope>NUCLEOTIDE SEQUENCE [LARGE SCALE GENOMIC DNA]</scope>
    <source>
        <strain evidence="1 2">M1</strain>
    </source>
</reference>
<organism evidence="1 2">
    <name type="scientific">Mesoplasma melaleucae</name>
    <dbReference type="NCBI Taxonomy" id="81459"/>
    <lineage>
        <taxon>Bacteria</taxon>
        <taxon>Bacillati</taxon>
        <taxon>Mycoplasmatota</taxon>
        <taxon>Mollicutes</taxon>
        <taxon>Entomoplasmatales</taxon>
        <taxon>Entomoplasmataceae</taxon>
        <taxon>Mesoplasma</taxon>
    </lineage>
</organism>
<dbReference type="KEGG" id="eml:EMELA_v1c06390"/>